<organism evidence="3 4">
    <name type="scientific">Chaetoceros tenuissimus</name>
    <dbReference type="NCBI Taxonomy" id="426638"/>
    <lineage>
        <taxon>Eukaryota</taxon>
        <taxon>Sar</taxon>
        <taxon>Stramenopiles</taxon>
        <taxon>Ochrophyta</taxon>
        <taxon>Bacillariophyta</taxon>
        <taxon>Coscinodiscophyceae</taxon>
        <taxon>Chaetocerotophycidae</taxon>
        <taxon>Chaetocerotales</taxon>
        <taxon>Chaetocerotaceae</taxon>
        <taxon>Chaetoceros</taxon>
    </lineage>
</organism>
<keyword evidence="2" id="KW-0732">Signal</keyword>
<keyword evidence="1" id="KW-0472">Membrane</keyword>
<feature type="chain" id="PRO_5042229501" evidence="2">
    <location>
        <begin position="19"/>
        <end position="886"/>
    </location>
</feature>
<sequence length="886" mass="101406">MNLLILLLFAIITISTQSDVVWKTPVYIGEEFVADFQILSGQEPVDAVHRFVETHDLPVGYRYAILKEACERIECSRVVAVIWERTIIIDGKDLLLQIFEGENVANKVFSTLHKYSVPYEGRKKVMDLARADGVVMDHEHAHILSENIISTEKDFVSTLNIYDDGKEPIDVIYNFCKDHGLESRFEEISNSIMPKICDLVKCERDSPVVLTYPIHNALGVLVSKAYILRGEEPVDAIHRFCVLHSLDNIFRMSIMKDICSKLTCNRTVPIVYTKTINDSSGKFLGKIQVFEGEEVIDAVFRFLRQSNVNVNEVGLKRYILDEACNQKYVTCTRGIAHVFDKKITNPDGEDMGRLIIQENDEPADKVFQFCTDSEACHDDYISNLINLVCDSENVHCNRRKPVVLSIPLSGDSDSGMIGNLEVLIDEEPVDAIYRFFVVHNLFEKNWDLRTVISQICNLESVTCNRKRAIKFFSHDFKMAAKSVGPLVIWDDEEVIDVLYEFRLRHNLTAFDQMKAFGEICGRIDVYCSRSRAIVYELSDITKQDFEKFGNETCNRNSMGWKYLKSVGESTLGSKLAKLATNETITHIVIHPLCPTVTVLLLLACMGLFVQKSSMKNKHVVFKMFFYINGFILACLIQIAIEPIDNIDEQVHVHEGKMPNLVILEDQEPVDAILLWAREASKDHHPVVRTSIHLVMIEKVCNEIKHVECTRQRAWEYIEMGALTYNYQKYDIDFYNPRVVESTKTDFVLAQIEATAMRICSRIIPEFMGCQEKLNGHITQQLEDYEMKRMDSKNVYVKLGLDYDVPHEVIFPRAASLIRAHKMNVSPYGRVDNGTRVESSTGYHILDSYMKMKNLEKREWYDKPCTPYFGGALCAKTDSDGNMIIEV</sequence>
<dbReference type="EMBL" id="BLLK01000045">
    <property type="protein sequence ID" value="GFH51389.1"/>
    <property type="molecule type" value="Genomic_DNA"/>
</dbReference>
<keyword evidence="4" id="KW-1185">Reference proteome</keyword>
<feature type="signal peptide" evidence="2">
    <location>
        <begin position="1"/>
        <end position="18"/>
    </location>
</feature>
<keyword evidence="1" id="KW-1133">Transmembrane helix</keyword>
<dbReference type="Proteomes" id="UP001054902">
    <property type="component" value="Unassembled WGS sequence"/>
</dbReference>
<accession>A0AAD3CVL0</accession>
<reference evidence="3 4" key="1">
    <citation type="journal article" date="2021" name="Sci. Rep.">
        <title>The genome of the diatom Chaetoceros tenuissimus carries an ancient integrated fragment of an extant virus.</title>
        <authorList>
            <person name="Hongo Y."/>
            <person name="Kimura K."/>
            <person name="Takaki Y."/>
            <person name="Yoshida Y."/>
            <person name="Baba S."/>
            <person name="Kobayashi G."/>
            <person name="Nagasaki K."/>
            <person name="Hano T."/>
            <person name="Tomaru Y."/>
        </authorList>
    </citation>
    <scope>NUCLEOTIDE SEQUENCE [LARGE SCALE GENOMIC DNA]</scope>
    <source>
        <strain evidence="3 4">NIES-3715</strain>
    </source>
</reference>
<feature type="transmembrane region" description="Helical" evidence="1">
    <location>
        <begin position="620"/>
        <end position="640"/>
    </location>
</feature>
<evidence type="ECO:0000256" key="1">
    <source>
        <dbReference type="SAM" id="Phobius"/>
    </source>
</evidence>
<evidence type="ECO:0000313" key="4">
    <source>
        <dbReference type="Proteomes" id="UP001054902"/>
    </source>
</evidence>
<gene>
    <name evidence="3" type="ORF">CTEN210_07865</name>
</gene>
<comment type="caution">
    <text evidence="3">The sequence shown here is derived from an EMBL/GenBank/DDBJ whole genome shotgun (WGS) entry which is preliminary data.</text>
</comment>
<evidence type="ECO:0000256" key="2">
    <source>
        <dbReference type="SAM" id="SignalP"/>
    </source>
</evidence>
<protein>
    <submittedName>
        <fullName evidence="3">Uncharacterized protein</fullName>
    </submittedName>
</protein>
<keyword evidence="1" id="KW-0812">Transmembrane</keyword>
<feature type="transmembrane region" description="Helical" evidence="1">
    <location>
        <begin position="587"/>
        <end position="608"/>
    </location>
</feature>
<name>A0AAD3CVL0_9STRA</name>
<proteinExistence type="predicted"/>
<evidence type="ECO:0000313" key="3">
    <source>
        <dbReference type="EMBL" id="GFH51389.1"/>
    </source>
</evidence>
<dbReference type="AlphaFoldDB" id="A0AAD3CVL0"/>